<dbReference type="EMBL" id="JEMT01022524">
    <property type="protein sequence ID" value="EXX65127.1"/>
    <property type="molecule type" value="Genomic_DNA"/>
</dbReference>
<protein>
    <recommendedName>
        <fullName evidence="3">DNase I-like protein</fullName>
    </recommendedName>
</protein>
<dbReference type="Proteomes" id="UP000022910">
    <property type="component" value="Unassembled WGS sequence"/>
</dbReference>
<dbReference type="OrthoDB" id="10383210at2759"/>
<keyword evidence="2" id="KW-1185">Reference proteome</keyword>
<dbReference type="Gene3D" id="3.60.10.10">
    <property type="entry name" value="Endonuclease/exonuclease/phosphatase"/>
    <property type="match status" value="1"/>
</dbReference>
<dbReference type="SUPFAM" id="SSF56219">
    <property type="entry name" value="DNase I-like"/>
    <property type="match status" value="1"/>
</dbReference>
<evidence type="ECO:0000313" key="2">
    <source>
        <dbReference type="Proteomes" id="UP000022910"/>
    </source>
</evidence>
<comment type="caution">
    <text evidence="1">The sequence shown here is derived from an EMBL/GenBank/DDBJ whole genome shotgun (WGS) entry which is preliminary data.</text>
</comment>
<dbReference type="InterPro" id="IPR036691">
    <property type="entry name" value="Endo/exonu/phosph_ase_sf"/>
</dbReference>
<gene>
    <name evidence="1" type="ORF">RirG_136250</name>
</gene>
<organism evidence="1 2">
    <name type="scientific">Rhizophagus irregularis (strain DAOM 197198w)</name>
    <name type="common">Glomus intraradices</name>
    <dbReference type="NCBI Taxonomy" id="1432141"/>
    <lineage>
        <taxon>Eukaryota</taxon>
        <taxon>Fungi</taxon>
        <taxon>Fungi incertae sedis</taxon>
        <taxon>Mucoromycota</taxon>
        <taxon>Glomeromycotina</taxon>
        <taxon>Glomeromycetes</taxon>
        <taxon>Glomerales</taxon>
        <taxon>Glomeraceae</taxon>
        <taxon>Rhizophagus</taxon>
    </lineage>
</organism>
<accession>A0A015J6J5</accession>
<sequence>MMNNNIDYDTFVRNLPNPIAFSDIFNDALSDTLFSSSFSTSPIPNSFNISSFNVNSLKTPGQGSFKIDQISSFFSQNHISFGGIVDTHLLPKQMKFLSKRVCDYTSFHSDLDFTKHGHSSGSVSLFIHNFLATHVQFYQSHSSRILSVDLFFKGNVKLRIFVVYISPTNDLVLRYEVIDQLISLISQTFSQNFHHAICGDFNMNLEKYYPIFLHQPQVAAKRIHKLFHYLLSHNYKDCTPLNLSSTLASIFNAYDMYISNHNPIITYFNASLLSDAIKFARARQLGHNTRRIFKYDSISTDQWSAFAVELDNLCPVDPFGFDA</sequence>
<proteinExistence type="predicted"/>
<dbReference type="HOGENOM" id="CLU_002435_5_0_1"/>
<evidence type="ECO:0000313" key="1">
    <source>
        <dbReference type="EMBL" id="EXX65127.1"/>
    </source>
</evidence>
<reference evidence="1 2" key="1">
    <citation type="submission" date="2014-02" db="EMBL/GenBank/DDBJ databases">
        <title>Single nucleus genome sequencing reveals high similarity among nuclei of an endomycorrhizal fungus.</title>
        <authorList>
            <person name="Lin K."/>
            <person name="Geurts R."/>
            <person name="Zhang Z."/>
            <person name="Limpens E."/>
            <person name="Saunders D.G."/>
            <person name="Mu D."/>
            <person name="Pang E."/>
            <person name="Cao H."/>
            <person name="Cha H."/>
            <person name="Lin T."/>
            <person name="Zhou Q."/>
            <person name="Shang Y."/>
            <person name="Li Y."/>
            <person name="Ivanov S."/>
            <person name="Sharma T."/>
            <person name="Velzen R.V."/>
            <person name="Ruijter N.D."/>
            <person name="Aanen D.K."/>
            <person name="Win J."/>
            <person name="Kamoun S."/>
            <person name="Bisseling T."/>
            <person name="Huang S."/>
        </authorList>
    </citation>
    <scope>NUCLEOTIDE SEQUENCE [LARGE SCALE GENOMIC DNA]</scope>
    <source>
        <strain evidence="2">DAOM197198w</strain>
    </source>
</reference>
<name>A0A015J6J5_RHIIW</name>
<evidence type="ECO:0008006" key="3">
    <source>
        <dbReference type="Google" id="ProtNLM"/>
    </source>
</evidence>
<dbReference type="AlphaFoldDB" id="A0A015J6J5"/>